<dbReference type="RefSeq" id="WP_214433677.1">
    <property type="nucleotide sequence ID" value="NZ_CAWPUQ010000326.1"/>
</dbReference>
<gene>
    <name evidence="2" type="ORF">I8752_17970</name>
</gene>
<evidence type="ECO:0000256" key="1">
    <source>
        <dbReference type="SAM" id="SignalP"/>
    </source>
</evidence>
<evidence type="ECO:0000313" key="2">
    <source>
        <dbReference type="EMBL" id="MBH8574874.1"/>
    </source>
</evidence>
<feature type="chain" id="PRO_5035219412" evidence="1">
    <location>
        <begin position="25"/>
        <end position="143"/>
    </location>
</feature>
<name>A0A8J7I2L0_9NOST</name>
<accession>A0A8J7I2L0</accession>
<dbReference type="Proteomes" id="UP000662314">
    <property type="component" value="Unassembled WGS sequence"/>
</dbReference>
<proteinExistence type="predicted"/>
<feature type="signal peptide" evidence="1">
    <location>
        <begin position="1"/>
        <end position="24"/>
    </location>
</feature>
<comment type="caution">
    <text evidence="2">The sequence shown here is derived from an EMBL/GenBank/DDBJ whole genome shotgun (WGS) entry which is preliminary data.</text>
</comment>
<reference evidence="2 3" key="1">
    <citation type="journal article" date="2021" name="Int. J. Syst. Evol. Microbiol.">
        <title>Amazonocrinis nigriterrae gen. nov., sp. nov., Atlanticothrix silvestris gen. nov., sp. nov. and Dendronalium phyllosphericum gen. nov., sp. nov., nostocacean cyanobacteria from Brazilian environments.</title>
        <authorList>
            <person name="Alvarenga D.O."/>
            <person name="Andreote A.P.D."/>
            <person name="Branco L.H.Z."/>
            <person name="Delbaje E."/>
            <person name="Cruz R.B."/>
            <person name="Varani A.M."/>
            <person name="Fiore M.F."/>
        </authorList>
    </citation>
    <scope>NUCLEOTIDE SEQUENCE [LARGE SCALE GENOMIC DNA]</scope>
    <source>
        <strain evidence="2 3">CENA369</strain>
    </source>
</reference>
<keyword evidence="3" id="KW-1185">Reference proteome</keyword>
<protein>
    <submittedName>
        <fullName evidence="2">Uncharacterized protein</fullName>
    </submittedName>
</protein>
<dbReference type="AlphaFoldDB" id="A0A8J7I2L0"/>
<dbReference type="EMBL" id="JAECZA010000088">
    <property type="protein sequence ID" value="MBH8574874.1"/>
    <property type="molecule type" value="Genomic_DNA"/>
</dbReference>
<evidence type="ECO:0000313" key="3">
    <source>
        <dbReference type="Proteomes" id="UP000662314"/>
    </source>
</evidence>
<organism evidence="2 3">
    <name type="scientific">Dendronalium phyllosphericum CENA369</name>
    <dbReference type="NCBI Taxonomy" id="1725256"/>
    <lineage>
        <taxon>Bacteria</taxon>
        <taxon>Bacillati</taxon>
        <taxon>Cyanobacteriota</taxon>
        <taxon>Cyanophyceae</taxon>
        <taxon>Nostocales</taxon>
        <taxon>Nostocaceae</taxon>
        <taxon>Dendronalium</taxon>
        <taxon>Dendronalium phyllosphericum</taxon>
    </lineage>
</organism>
<keyword evidence="1" id="KW-0732">Signal</keyword>
<sequence>MGKFNFLSALMFTCFLIFSAPVQAQTRLAIAESYAYLVNAGRAIRGESIVDLQESINWANSSTTRDVKDAMLQEIKNAQDYFSSASSDNACEAYAYLKNTRYRLFEGRSEEHSSLVNKCLNMDEPTYRKEIDKDLSDLFGSLR</sequence>